<gene>
    <name evidence="1" type="ORF">AB0763_13920</name>
</gene>
<dbReference type="Pfam" id="PF08888">
    <property type="entry name" value="HopJ"/>
    <property type="match status" value="1"/>
</dbReference>
<geneLocation type="plasmid" evidence="1">
    <name>p-HB236076</name>
</geneLocation>
<accession>A0AB39HF80</accession>
<proteinExistence type="predicted"/>
<dbReference type="AlphaFoldDB" id="A0AB39HF80"/>
<dbReference type="Gene3D" id="3.20.160.10">
    <property type="entry name" value="vpa0580 domain like"/>
    <property type="match status" value="1"/>
</dbReference>
<name>A0AB39HF80_9VIBR</name>
<sequence>MNKNEFLAELKANPQGIEFEQTMAVIDAHYTFSAADFTNGEVQNAAGQNNGSAKILAFGIEEGLSEQDTLHCFGRFYRQDVLQHPDNDDHQNIRNFIRFGWQGVSFTAPVLTGK</sequence>
<keyword evidence="1" id="KW-0614">Plasmid</keyword>
<organism evidence="1">
    <name type="scientific">Vibrio sp. HB236076</name>
    <dbReference type="NCBI Taxonomy" id="3232307"/>
    <lineage>
        <taxon>Bacteria</taxon>
        <taxon>Pseudomonadati</taxon>
        <taxon>Pseudomonadota</taxon>
        <taxon>Gammaproteobacteria</taxon>
        <taxon>Vibrionales</taxon>
        <taxon>Vibrionaceae</taxon>
        <taxon>Vibrio</taxon>
    </lineage>
</organism>
<reference evidence="1" key="1">
    <citation type="submission" date="2024-07" db="EMBL/GenBank/DDBJ databases">
        <title>Genome Analysis of a Potential Novel Vibrio Species Secreting pH- and Thermo-stable Alginate Lyase and its Application in Producing Alginate Oligosaccharides.</title>
        <authorList>
            <person name="Huang H."/>
            <person name="Bao K."/>
        </authorList>
    </citation>
    <scope>NUCLEOTIDE SEQUENCE</scope>
    <source>
        <strain evidence="1">HB236076</strain>
        <plasmid evidence="1">p-HB236076</plasmid>
    </source>
</reference>
<dbReference type="RefSeq" id="WP_306099790.1">
    <property type="nucleotide sequence ID" value="NZ_CP162602.1"/>
</dbReference>
<evidence type="ECO:0000313" key="1">
    <source>
        <dbReference type="EMBL" id="XDK26876.1"/>
    </source>
</evidence>
<dbReference type="InterPro" id="IPR014984">
    <property type="entry name" value="HopJ"/>
</dbReference>
<dbReference type="KEGG" id="vih:AB0763_13920"/>
<dbReference type="EMBL" id="CP162602">
    <property type="protein sequence ID" value="XDK26876.1"/>
    <property type="molecule type" value="Genomic_DNA"/>
</dbReference>
<dbReference type="InterPro" id="IPR038604">
    <property type="entry name" value="HopJ_sf"/>
</dbReference>
<protein>
    <submittedName>
        <fullName evidence="1">HopJ type III effector protein</fullName>
    </submittedName>
</protein>